<keyword evidence="2 6" id="KW-0929">Antimicrobial</keyword>
<dbReference type="GO" id="GO:0009253">
    <property type="term" value="P:peptidoglycan catabolic process"/>
    <property type="evidence" value="ECO:0007669"/>
    <property type="project" value="InterPro"/>
</dbReference>
<evidence type="ECO:0000256" key="2">
    <source>
        <dbReference type="ARBA" id="ARBA00022529"/>
    </source>
</evidence>
<dbReference type="InterPro" id="IPR023346">
    <property type="entry name" value="Lysozyme-like_dom_sf"/>
</dbReference>
<keyword evidence="3 6" id="KW-0081">Bacteriolytic enzyme</keyword>
<name>A0A9X4JDT7_ACTEU</name>
<dbReference type="PANTHER" id="PTHR38107">
    <property type="match status" value="1"/>
</dbReference>
<dbReference type="Gene3D" id="1.10.530.40">
    <property type="match status" value="1"/>
</dbReference>
<comment type="caution">
    <text evidence="7">The sequence shown here is derived from an EMBL/GenBank/DDBJ whole genome shotgun (WGS) entry which is preliminary data.</text>
</comment>
<evidence type="ECO:0000313" key="8">
    <source>
        <dbReference type="Proteomes" id="UP001142444"/>
    </source>
</evidence>
<reference evidence="7" key="1">
    <citation type="submission" date="2022-11" db="EMBL/GenBank/DDBJ databases">
        <authorList>
            <person name="Kamali M."/>
            <person name="Peak L."/>
            <person name="Go Y.Y."/>
            <person name="Balasuriya U.B.R."/>
            <person name="Carossino M."/>
        </authorList>
    </citation>
    <scope>NUCLEOTIDE SEQUENCE</scope>
    <source>
        <strain evidence="7">4524</strain>
    </source>
</reference>
<organism evidence="7 8">
    <name type="scientific">Actinobacillus equuli subsp. equuli</name>
    <dbReference type="NCBI Taxonomy" id="202947"/>
    <lineage>
        <taxon>Bacteria</taxon>
        <taxon>Pseudomonadati</taxon>
        <taxon>Pseudomonadota</taxon>
        <taxon>Gammaproteobacteria</taxon>
        <taxon>Pasteurellales</taxon>
        <taxon>Pasteurellaceae</taxon>
        <taxon>Actinobacillus</taxon>
    </lineage>
</organism>
<evidence type="ECO:0000256" key="3">
    <source>
        <dbReference type="ARBA" id="ARBA00022638"/>
    </source>
</evidence>
<protein>
    <recommendedName>
        <fullName evidence="6">Lysozyme</fullName>
        <ecNumber evidence="6">3.2.1.17</ecNumber>
    </recommendedName>
</protein>
<dbReference type="SUPFAM" id="SSF53955">
    <property type="entry name" value="Lysozyme-like"/>
    <property type="match status" value="1"/>
</dbReference>
<dbReference type="GO" id="GO:0042742">
    <property type="term" value="P:defense response to bacterium"/>
    <property type="evidence" value="ECO:0007669"/>
    <property type="project" value="UniProtKB-KW"/>
</dbReference>
<dbReference type="EMBL" id="JAPHVQ010000004">
    <property type="protein sequence ID" value="MDE8034650.1"/>
    <property type="molecule type" value="Genomic_DNA"/>
</dbReference>
<dbReference type="RefSeq" id="WP_275217766.1">
    <property type="nucleotide sequence ID" value="NZ_JAPHVQ010000004.1"/>
</dbReference>
<dbReference type="InterPro" id="IPR034690">
    <property type="entry name" value="Endolysin_T4_type"/>
</dbReference>
<dbReference type="AlphaFoldDB" id="A0A9X4JDT7"/>
<reference evidence="7" key="2">
    <citation type="journal article" date="2023" name="Pathogens">
        <title>Pathological Features and Genomic Characterization of an Actinobacillus equuli subsp. equuli Bearing Unique Virulence-Associated Genes from an Adult Horse with Pleuropneumonia.</title>
        <authorList>
            <person name="Kamali M."/>
            <person name="Carossino M."/>
            <person name="Del Piero F."/>
            <person name="Peak L."/>
            <person name="Mitchell M.S."/>
            <person name="Willette J."/>
            <person name="Baker R."/>
            <person name="Li F."/>
            <person name="Kenez A."/>
            <person name="Balasuriya U.B.R."/>
            <person name="Go Y.Y."/>
        </authorList>
    </citation>
    <scope>NUCLEOTIDE SEQUENCE</scope>
    <source>
        <strain evidence="7">4524</strain>
    </source>
</reference>
<evidence type="ECO:0000256" key="1">
    <source>
        <dbReference type="ARBA" id="ARBA00000632"/>
    </source>
</evidence>
<dbReference type="GO" id="GO:0003796">
    <property type="term" value="F:lysozyme activity"/>
    <property type="evidence" value="ECO:0007669"/>
    <property type="project" value="UniProtKB-EC"/>
</dbReference>
<comment type="similarity">
    <text evidence="6">Belongs to the glycosyl hydrolase 24 family.</text>
</comment>
<dbReference type="InterPro" id="IPR023347">
    <property type="entry name" value="Lysozyme_dom_sf"/>
</dbReference>
<keyword evidence="5 6" id="KW-0326">Glycosidase</keyword>
<dbReference type="GO" id="GO:0016998">
    <property type="term" value="P:cell wall macromolecule catabolic process"/>
    <property type="evidence" value="ECO:0007669"/>
    <property type="project" value="InterPro"/>
</dbReference>
<evidence type="ECO:0000256" key="4">
    <source>
        <dbReference type="ARBA" id="ARBA00022801"/>
    </source>
</evidence>
<evidence type="ECO:0000256" key="5">
    <source>
        <dbReference type="ARBA" id="ARBA00023295"/>
    </source>
</evidence>
<dbReference type="Pfam" id="PF00959">
    <property type="entry name" value="Phage_lysozyme"/>
    <property type="match status" value="1"/>
</dbReference>
<evidence type="ECO:0000313" key="7">
    <source>
        <dbReference type="EMBL" id="MDE8034650.1"/>
    </source>
</evidence>
<dbReference type="InterPro" id="IPR002196">
    <property type="entry name" value="Glyco_hydro_24"/>
</dbReference>
<proteinExistence type="inferred from homology"/>
<sequence>MSKSVKLGVIVCAVTAIVGIVQKQHTYINTSEQGLELIGKAEGCRRDPYKCPADVLTVGIGSTEASGQKIDVAHKYTNEEIAERWAKDLAIAEKCVNDYGNGRKMPQGAFDAMTSLTFNVGCGAIKNSTLFKMAQNGYSKAMCDQFPRWVYSGGVKLNGLVARRMKERQLCLT</sequence>
<comment type="catalytic activity">
    <reaction evidence="1 6">
        <text>Hydrolysis of (1-&gt;4)-beta-linkages between N-acetylmuramic acid and N-acetyl-D-glucosamine residues in a peptidoglycan and between N-acetyl-D-glucosamine residues in chitodextrins.</text>
        <dbReference type="EC" id="3.2.1.17"/>
    </reaction>
</comment>
<evidence type="ECO:0000256" key="6">
    <source>
        <dbReference type="RuleBase" id="RU003788"/>
    </source>
</evidence>
<dbReference type="CDD" id="cd16901">
    <property type="entry name" value="lyz_P1"/>
    <property type="match status" value="1"/>
</dbReference>
<dbReference type="GO" id="GO:0031640">
    <property type="term" value="P:killing of cells of another organism"/>
    <property type="evidence" value="ECO:0007669"/>
    <property type="project" value="UniProtKB-KW"/>
</dbReference>
<keyword evidence="8" id="KW-1185">Reference proteome</keyword>
<dbReference type="EC" id="3.2.1.17" evidence="6"/>
<accession>A0A9X4JDT7</accession>
<dbReference type="InterPro" id="IPR051018">
    <property type="entry name" value="Bacteriophage_GH24"/>
</dbReference>
<dbReference type="HAMAP" id="MF_04110">
    <property type="entry name" value="ENDOLYSIN_T4"/>
    <property type="match status" value="1"/>
</dbReference>
<dbReference type="PANTHER" id="PTHR38107:SF4">
    <property type="entry name" value="LYSOZYME"/>
    <property type="match status" value="1"/>
</dbReference>
<gene>
    <name evidence="7" type="ORF">OQ257_05665</name>
</gene>
<keyword evidence="4 6" id="KW-0378">Hydrolase</keyword>
<dbReference type="Proteomes" id="UP001142444">
    <property type="component" value="Unassembled WGS sequence"/>
</dbReference>